<dbReference type="Gene3D" id="3.10.180.10">
    <property type="entry name" value="2,3-Dihydroxybiphenyl 1,2-Dioxygenase, domain 1"/>
    <property type="match status" value="1"/>
</dbReference>
<evidence type="ECO:0000313" key="3">
    <source>
        <dbReference type="Proteomes" id="UP000223913"/>
    </source>
</evidence>
<dbReference type="SUPFAM" id="SSF54593">
    <property type="entry name" value="Glyoxalase/Bleomycin resistance protein/Dihydroxybiphenyl dioxygenase"/>
    <property type="match status" value="1"/>
</dbReference>
<dbReference type="OrthoDB" id="9813630at2"/>
<dbReference type="AlphaFoldDB" id="A0A2D0N7Z5"/>
<proteinExistence type="predicted"/>
<comment type="caution">
    <text evidence="2">The sequence shown here is derived from an EMBL/GenBank/DDBJ whole genome shotgun (WGS) entry which is preliminary data.</text>
</comment>
<dbReference type="PROSITE" id="PS51819">
    <property type="entry name" value="VOC"/>
    <property type="match status" value="1"/>
</dbReference>
<organism evidence="2 3">
    <name type="scientific">Flavilitoribacter nigricans (strain ATCC 23147 / DSM 23189 / NBRC 102662 / NCIMB 1420 / SS-2)</name>
    <name type="common">Lewinella nigricans</name>
    <dbReference type="NCBI Taxonomy" id="1122177"/>
    <lineage>
        <taxon>Bacteria</taxon>
        <taxon>Pseudomonadati</taxon>
        <taxon>Bacteroidota</taxon>
        <taxon>Saprospiria</taxon>
        <taxon>Saprospirales</taxon>
        <taxon>Lewinellaceae</taxon>
        <taxon>Flavilitoribacter</taxon>
    </lineage>
</organism>
<gene>
    <name evidence="2" type="ORF">CRP01_21570</name>
</gene>
<keyword evidence="3" id="KW-1185">Reference proteome</keyword>
<dbReference type="EMBL" id="PDUD01000025">
    <property type="protein sequence ID" value="PHN04597.1"/>
    <property type="molecule type" value="Genomic_DNA"/>
</dbReference>
<evidence type="ECO:0000313" key="2">
    <source>
        <dbReference type="EMBL" id="PHN04597.1"/>
    </source>
</evidence>
<dbReference type="InterPro" id="IPR029068">
    <property type="entry name" value="Glyas_Bleomycin-R_OHBP_Dase"/>
</dbReference>
<name>A0A2D0N7Z5_FLAN2</name>
<dbReference type="InterPro" id="IPR037523">
    <property type="entry name" value="VOC_core"/>
</dbReference>
<protein>
    <submittedName>
        <fullName evidence="2">Glyoxalase</fullName>
    </submittedName>
</protein>
<sequence>MRINFKRIDHFQICIPPGAETEARNFYIEILGLQEIPKPDYLKVGGGFWLEIADIQLHIGVENDTVSPKRHPAFEVDELEKVKSYLVDQNIRIREDRPIPDFERFSCFDPFGNRIELLGRITK</sequence>
<dbReference type="InterPro" id="IPR004360">
    <property type="entry name" value="Glyas_Fos-R_dOase_dom"/>
</dbReference>
<dbReference type="Proteomes" id="UP000223913">
    <property type="component" value="Unassembled WGS sequence"/>
</dbReference>
<dbReference type="PANTHER" id="PTHR39175:SF1">
    <property type="entry name" value="FAMILY PROTEIN, PUTATIVE (AFU_ORTHOLOGUE AFUA_3G15060)-RELATED"/>
    <property type="match status" value="1"/>
</dbReference>
<reference evidence="2 3" key="1">
    <citation type="submission" date="2017-10" db="EMBL/GenBank/DDBJ databases">
        <title>The draft genome sequence of Lewinella nigricans NBRC 102662.</title>
        <authorList>
            <person name="Wang K."/>
        </authorList>
    </citation>
    <scope>NUCLEOTIDE SEQUENCE [LARGE SCALE GENOMIC DNA]</scope>
    <source>
        <strain evidence="2 3">NBRC 102662</strain>
    </source>
</reference>
<evidence type="ECO:0000259" key="1">
    <source>
        <dbReference type="PROSITE" id="PS51819"/>
    </source>
</evidence>
<feature type="domain" description="VOC" evidence="1">
    <location>
        <begin position="7"/>
        <end position="120"/>
    </location>
</feature>
<dbReference type="PANTHER" id="PTHR39175">
    <property type="entry name" value="FAMILY PROTEIN, PUTATIVE (AFU_ORTHOLOGUE AFUA_3G15060)-RELATED"/>
    <property type="match status" value="1"/>
</dbReference>
<dbReference type="Pfam" id="PF00903">
    <property type="entry name" value="Glyoxalase"/>
    <property type="match status" value="1"/>
</dbReference>
<accession>A0A2D0N7Z5</accession>
<dbReference type="RefSeq" id="WP_099152170.1">
    <property type="nucleotide sequence ID" value="NZ_PDUD01000025.1"/>
</dbReference>